<evidence type="ECO:0000256" key="2">
    <source>
        <dbReference type="ARBA" id="ARBA00006217"/>
    </source>
</evidence>
<dbReference type="PANTHER" id="PTHR11002">
    <property type="entry name" value="CARBONIC ANHYDRASE"/>
    <property type="match status" value="1"/>
</dbReference>
<comment type="function">
    <text evidence="8">Reversible hydration of carbon dioxide.</text>
</comment>
<comment type="caution">
    <text evidence="9">The sequence shown here is derived from an EMBL/GenBank/DDBJ whole genome shotgun (WGS) entry which is preliminary data.</text>
</comment>
<reference evidence="9" key="1">
    <citation type="submission" date="2023-07" db="EMBL/GenBank/DDBJ databases">
        <title>Brevundimonas soil sp. nov., isolated from the soil of chemical plant.</title>
        <authorList>
            <person name="Wu N."/>
        </authorList>
    </citation>
    <scope>NUCLEOTIDE SEQUENCE</scope>
    <source>
        <strain evidence="9">XZ-24</strain>
    </source>
</reference>
<evidence type="ECO:0000256" key="1">
    <source>
        <dbReference type="ARBA" id="ARBA00001947"/>
    </source>
</evidence>
<comment type="catalytic activity">
    <reaction evidence="7 8">
        <text>hydrogencarbonate + H(+) = CO2 + H2O</text>
        <dbReference type="Rhea" id="RHEA:10748"/>
        <dbReference type="ChEBI" id="CHEBI:15377"/>
        <dbReference type="ChEBI" id="CHEBI:15378"/>
        <dbReference type="ChEBI" id="CHEBI:16526"/>
        <dbReference type="ChEBI" id="CHEBI:17544"/>
        <dbReference type="EC" id="4.2.1.1"/>
    </reaction>
</comment>
<dbReference type="Pfam" id="PF00484">
    <property type="entry name" value="Pro_CA"/>
    <property type="match status" value="1"/>
</dbReference>
<dbReference type="SMART" id="SM00947">
    <property type="entry name" value="Pro_CA"/>
    <property type="match status" value="1"/>
</dbReference>
<evidence type="ECO:0000256" key="3">
    <source>
        <dbReference type="ARBA" id="ARBA00012925"/>
    </source>
</evidence>
<dbReference type="PANTHER" id="PTHR11002:SF76">
    <property type="entry name" value="CARBONIC ANHYDRASE"/>
    <property type="match status" value="1"/>
</dbReference>
<evidence type="ECO:0000256" key="8">
    <source>
        <dbReference type="RuleBase" id="RU003956"/>
    </source>
</evidence>
<dbReference type="PROSITE" id="PS00704">
    <property type="entry name" value="PROK_CO2_ANHYDRASE_1"/>
    <property type="match status" value="1"/>
</dbReference>
<dbReference type="Proteomes" id="UP001169063">
    <property type="component" value="Unassembled WGS sequence"/>
</dbReference>
<evidence type="ECO:0000256" key="4">
    <source>
        <dbReference type="ARBA" id="ARBA00022723"/>
    </source>
</evidence>
<dbReference type="InterPro" id="IPR015892">
    <property type="entry name" value="Carbonic_anhydrase_CS"/>
</dbReference>
<evidence type="ECO:0000313" key="10">
    <source>
        <dbReference type="Proteomes" id="UP001169063"/>
    </source>
</evidence>
<dbReference type="Gene3D" id="3.40.1050.10">
    <property type="entry name" value="Carbonic anhydrase"/>
    <property type="match status" value="1"/>
</dbReference>
<name>A0ABT8SLD0_9CAUL</name>
<evidence type="ECO:0000313" key="9">
    <source>
        <dbReference type="EMBL" id="MDO1559186.1"/>
    </source>
</evidence>
<gene>
    <name evidence="9" type="ORF">Q0812_07065</name>
</gene>
<dbReference type="SUPFAM" id="SSF53056">
    <property type="entry name" value="beta-carbonic anhydrase, cab"/>
    <property type="match status" value="1"/>
</dbReference>
<comment type="cofactor">
    <cofactor evidence="1">
        <name>Zn(2+)</name>
        <dbReference type="ChEBI" id="CHEBI:29105"/>
    </cofactor>
</comment>
<dbReference type="RefSeq" id="WP_302109609.1">
    <property type="nucleotide sequence ID" value="NZ_JAUKTR010000002.1"/>
</dbReference>
<keyword evidence="6 8" id="KW-0456">Lyase</keyword>
<keyword evidence="5 8" id="KW-0862">Zinc</keyword>
<sequence>MSDLSKALENNRRWADETTRQDPAFFSRLAGQQNPDLMWIGCSDSRVPANQVIGALPGEVFVHRNIANVVVPTDLNCLSVLQYAVQVLKVKDVVVCGHYGCGGVRAALETADHGLIDNWLEHIRDVRDRHAAELDALSGEALEDRLCELNAVAGMERVAQTSTVRHAWAEGADLTLHAWVYSLKDGRVRPQARLGPKDKASVDLRA</sequence>
<comment type="similarity">
    <text evidence="2 8">Belongs to the beta-class carbonic anhydrase family.</text>
</comment>
<evidence type="ECO:0000256" key="7">
    <source>
        <dbReference type="ARBA" id="ARBA00048348"/>
    </source>
</evidence>
<dbReference type="CDD" id="cd00883">
    <property type="entry name" value="beta_CA_cladeA"/>
    <property type="match status" value="1"/>
</dbReference>
<proteinExistence type="inferred from homology"/>
<accession>A0ABT8SLD0</accession>
<dbReference type="InterPro" id="IPR036874">
    <property type="entry name" value="Carbonic_anhydrase_sf"/>
</dbReference>
<organism evidence="9 10">
    <name type="scientific">Peiella sedimenti</name>
    <dbReference type="NCBI Taxonomy" id="3061083"/>
    <lineage>
        <taxon>Bacteria</taxon>
        <taxon>Pseudomonadati</taxon>
        <taxon>Pseudomonadota</taxon>
        <taxon>Alphaproteobacteria</taxon>
        <taxon>Caulobacterales</taxon>
        <taxon>Caulobacteraceae</taxon>
        <taxon>Peiella</taxon>
    </lineage>
</organism>
<dbReference type="PROSITE" id="PS00705">
    <property type="entry name" value="PROK_CO2_ANHYDRASE_2"/>
    <property type="match status" value="1"/>
</dbReference>
<keyword evidence="10" id="KW-1185">Reference proteome</keyword>
<dbReference type="EC" id="4.2.1.1" evidence="3 8"/>
<keyword evidence="4" id="KW-0479">Metal-binding</keyword>
<evidence type="ECO:0000256" key="5">
    <source>
        <dbReference type="ARBA" id="ARBA00022833"/>
    </source>
</evidence>
<evidence type="ECO:0000256" key="6">
    <source>
        <dbReference type="ARBA" id="ARBA00023239"/>
    </source>
</evidence>
<protein>
    <recommendedName>
        <fullName evidence="3 8">Carbonic anhydrase</fullName>
        <ecNumber evidence="3 8">4.2.1.1</ecNumber>
    </recommendedName>
    <alternativeName>
        <fullName evidence="8">Carbonate dehydratase</fullName>
    </alternativeName>
</protein>
<dbReference type="InterPro" id="IPR001765">
    <property type="entry name" value="Carbonic_anhydrase"/>
</dbReference>
<dbReference type="EMBL" id="JAUKTR010000002">
    <property type="protein sequence ID" value="MDO1559186.1"/>
    <property type="molecule type" value="Genomic_DNA"/>
</dbReference>